<feature type="transmembrane region" description="Helical" evidence="7">
    <location>
        <begin position="480"/>
        <end position="504"/>
    </location>
</feature>
<keyword evidence="10" id="KW-1185">Reference proteome</keyword>
<dbReference type="EMBL" id="JABAYA010000034">
    <property type="protein sequence ID" value="KAF7728625.1"/>
    <property type="molecule type" value="Genomic_DNA"/>
</dbReference>
<dbReference type="PANTHER" id="PTHR22950:SF666">
    <property type="entry name" value="VACUOLAR AMINO ACID TRANSPORTER 4"/>
    <property type="match status" value="1"/>
</dbReference>
<evidence type="ECO:0000256" key="7">
    <source>
        <dbReference type="SAM" id="Phobius"/>
    </source>
</evidence>
<dbReference type="Proteomes" id="UP000605846">
    <property type="component" value="Unassembled WGS sequence"/>
</dbReference>
<feature type="region of interest" description="Disordered" evidence="6">
    <location>
        <begin position="21"/>
        <end position="52"/>
    </location>
</feature>
<accession>A0A8H7ES01</accession>
<feature type="transmembrane region" description="Helical" evidence="7">
    <location>
        <begin position="625"/>
        <end position="644"/>
    </location>
</feature>
<feature type="transmembrane region" description="Helical" evidence="7">
    <location>
        <begin position="374"/>
        <end position="393"/>
    </location>
</feature>
<feature type="domain" description="Amino acid transporter transmembrane" evidence="8">
    <location>
        <begin position="254"/>
        <end position="646"/>
    </location>
</feature>
<organism evidence="9 10">
    <name type="scientific">Apophysomyces ossiformis</name>
    <dbReference type="NCBI Taxonomy" id="679940"/>
    <lineage>
        <taxon>Eukaryota</taxon>
        <taxon>Fungi</taxon>
        <taxon>Fungi incertae sedis</taxon>
        <taxon>Mucoromycota</taxon>
        <taxon>Mucoromycotina</taxon>
        <taxon>Mucoromycetes</taxon>
        <taxon>Mucorales</taxon>
        <taxon>Mucorineae</taxon>
        <taxon>Mucoraceae</taxon>
        <taxon>Apophysomyces</taxon>
    </lineage>
</organism>
<evidence type="ECO:0000259" key="8">
    <source>
        <dbReference type="Pfam" id="PF01490"/>
    </source>
</evidence>
<keyword evidence="3 7" id="KW-0812">Transmembrane</keyword>
<sequence length="654" mass="71473">MQSSSEYSDPIPVRTLANLVQQHLVTGSPSKSSPPSQSRSSGSPVGSPVAEEIPVPYHLPGVAITHDVYTHANSLIMAHSLQRSKSTSDLKVKAGKVLHDSDNEDEIAFENLDKPGGFRRFHVQQQQQQQQTERDTNEPSAFSELFRPNSVASSDSFTNTDYSAILRTDSLAPTATVGSWTKPKATRHFLEYLAYTSVLDRFAGENLSDSEEEDTGETRDEEQQVEGEGAPLLRHRRPYRRKPSEDIATERAKHKTGTIKTMLLLFKAFIGSGILFLPKAFSNGGLGFSIVVIWLMGFISLYCFLLLLDCKNYIAGSYGDIGGALYGTWMRYMVLFSVAISQLGFVCGGTIFIAENMGEAIYALSHGTLEVSTTTLLIIIALLLMPLVLIRNIAKLSPTALFSDVLIVAGLVTLLLFDIVHILFQAPEGSHPPTTGPNIIWWINPVQYPVFVGTAVYAFEGIGLIIPIRDSMEEPAKFPWVLTVVMAMVATSLCLVGSLGYVAFGSDVKTVALLNLPPGALTLSVQIGYAVAIHLSNALVLFPTIRIVEQAIFGDRTGKHNIKVKWQKNVLRFIIVVIVGLIAWGGASDLDKFVSLIGSVCCCPLSLIFPAMFHLRLPKTMGFQRLVDTGLIIFGVGVMLFTLWNTSKQWAASG</sequence>
<feature type="transmembrane region" description="Helical" evidence="7">
    <location>
        <begin position="569"/>
        <end position="587"/>
    </location>
</feature>
<evidence type="ECO:0000256" key="1">
    <source>
        <dbReference type="ARBA" id="ARBA00004141"/>
    </source>
</evidence>
<feature type="transmembrane region" description="Helical" evidence="7">
    <location>
        <begin position="405"/>
        <end position="426"/>
    </location>
</feature>
<comment type="similarity">
    <text evidence="2">Belongs to the amino acid/polyamine transporter 2 family.</text>
</comment>
<comment type="caution">
    <text evidence="9">The sequence shown here is derived from an EMBL/GenBank/DDBJ whole genome shotgun (WGS) entry which is preliminary data.</text>
</comment>
<dbReference type="GO" id="GO:0015179">
    <property type="term" value="F:L-amino acid transmembrane transporter activity"/>
    <property type="evidence" value="ECO:0007669"/>
    <property type="project" value="TreeGrafter"/>
</dbReference>
<feature type="transmembrane region" description="Helical" evidence="7">
    <location>
        <begin position="287"/>
        <end position="308"/>
    </location>
</feature>
<keyword evidence="4 7" id="KW-1133">Transmembrane helix</keyword>
<dbReference type="PANTHER" id="PTHR22950">
    <property type="entry name" value="AMINO ACID TRANSPORTER"/>
    <property type="match status" value="1"/>
</dbReference>
<feature type="transmembrane region" description="Helical" evidence="7">
    <location>
        <begin position="524"/>
        <end position="548"/>
    </location>
</feature>
<feature type="transmembrane region" description="Helical" evidence="7">
    <location>
        <begin position="593"/>
        <end position="613"/>
    </location>
</feature>
<name>A0A8H7ES01_9FUNG</name>
<dbReference type="InterPro" id="IPR013057">
    <property type="entry name" value="AA_transpt_TM"/>
</dbReference>
<gene>
    <name evidence="9" type="primary">AVT3_5</name>
    <name evidence="9" type="ORF">EC973_005852</name>
</gene>
<evidence type="ECO:0000256" key="2">
    <source>
        <dbReference type="ARBA" id="ARBA00008066"/>
    </source>
</evidence>
<feature type="transmembrane region" description="Helical" evidence="7">
    <location>
        <begin position="261"/>
        <end position="281"/>
    </location>
</feature>
<evidence type="ECO:0000256" key="5">
    <source>
        <dbReference type="ARBA" id="ARBA00023136"/>
    </source>
</evidence>
<evidence type="ECO:0000313" key="10">
    <source>
        <dbReference type="Proteomes" id="UP000605846"/>
    </source>
</evidence>
<feature type="transmembrane region" description="Helical" evidence="7">
    <location>
        <begin position="329"/>
        <end position="354"/>
    </location>
</feature>
<dbReference type="Pfam" id="PF01490">
    <property type="entry name" value="Aa_trans"/>
    <property type="match status" value="1"/>
</dbReference>
<dbReference type="OrthoDB" id="1684102at2759"/>
<feature type="region of interest" description="Disordered" evidence="6">
    <location>
        <begin position="206"/>
        <end position="236"/>
    </location>
</feature>
<dbReference type="GO" id="GO:0005774">
    <property type="term" value="C:vacuolar membrane"/>
    <property type="evidence" value="ECO:0007669"/>
    <property type="project" value="TreeGrafter"/>
</dbReference>
<proteinExistence type="inferred from homology"/>
<feature type="compositionally biased region" description="Low complexity" evidence="6">
    <location>
        <begin position="27"/>
        <end position="48"/>
    </location>
</feature>
<feature type="transmembrane region" description="Helical" evidence="7">
    <location>
        <begin position="446"/>
        <end position="468"/>
    </location>
</feature>
<evidence type="ECO:0000313" key="9">
    <source>
        <dbReference type="EMBL" id="KAF7728625.1"/>
    </source>
</evidence>
<dbReference type="AlphaFoldDB" id="A0A8H7ES01"/>
<reference evidence="9" key="1">
    <citation type="submission" date="2020-01" db="EMBL/GenBank/DDBJ databases">
        <title>Genome Sequencing of Three Apophysomyces-Like Fungal Strains Confirms a Novel Fungal Genus in the Mucoromycota with divergent Burkholderia-like Endosymbiotic Bacteria.</title>
        <authorList>
            <person name="Stajich J.E."/>
            <person name="Macias A.M."/>
            <person name="Carter-House D."/>
            <person name="Lovett B."/>
            <person name="Kasson L.R."/>
            <person name="Berry K."/>
            <person name="Grigoriev I."/>
            <person name="Chang Y."/>
            <person name="Spatafora J."/>
            <person name="Kasson M.T."/>
        </authorList>
    </citation>
    <scope>NUCLEOTIDE SEQUENCE</scope>
    <source>
        <strain evidence="9">NRRL A-21654</strain>
    </source>
</reference>
<evidence type="ECO:0000256" key="3">
    <source>
        <dbReference type="ARBA" id="ARBA00022692"/>
    </source>
</evidence>
<keyword evidence="5 7" id="KW-0472">Membrane</keyword>
<comment type="subcellular location">
    <subcellularLocation>
        <location evidence="1">Membrane</location>
        <topology evidence="1">Multi-pass membrane protein</topology>
    </subcellularLocation>
</comment>
<evidence type="ECO:0000256" key="6">
    <source>
        <dbReference type="SAM" id="MobiDB-lite"/>
    </source>
</evidence>
<protein>
    <submittedName>
        <fullName evidence="9">Neutral amino acid transporter</fullName>
    </submittedName>
</protein>
<evidence type="ECO:0000256" key="4">
    <source>
        <dbReference type="ARBA" id="ARBA00022989"/>
    </source>
</evidence>